<evidence type="ECO:0000256" key="1">
    <source>
        <dbReference type="ARBA" id="ARBA00004613"/>
    </source>
</evidence>
<accession>A0A4E0RTD9</accession>
<dbReference type="CTD" id="100286764"/>
<evidence type="ECO:0000256" key="5">
    <source>
        <dbReference type="SAM" id="SignalP"/>
    </source>
</evidence>
<dbReference type="GO" id="GO:0005549">
    <property type="term" value="F:odorant binding"/>
    <property type="evidence" value="ECO:0007669"/>
    <property type="project" value="InterPro"/>
</dbReference>
<evidence type="ECO:0000256" key="4">
    <source>
        <dbReference type="ARBA" id="ARBA00022729"/>
    </source>
</evidence>
<keyword evidence="4 5" id="KW-0732">Signal</keyword>
<gene>
    <name evidence="6" type="primary">Obp6</name>
    <name evidence="6" type="ORF">DALL_DALL000465</name>
</gene>
<dbReference type="Gene3D" id="1.10.238.20">
    <property type="entry name" value="Pheromone/general odorant binding protein domain"/>
    <property type="match status" value="1"/>
</dbReference>
<feature type="chain" id="PRO_5020022020" evidence="5">
    <location>
        <begin position="18"/>
        <end position="132"/>
    </location>
</feature>
<comment type="similarity">
    <text evidence="2">Belongs to the PBP/GOBP family.</text>
</comment>
<evidence type="ECO:0000313" key="7">
    <source>
        <dbReference type="Proteomes" id="UP000297026"/>
    </source>
</evidence>
<evidence type="ECO:0000313" key="6">
    <source>
        <dbReference type="EMBL" id="THK33257.1"/>
    </source>
</evidence>
<dbReference type="PANTHER" id="PTHR11857">
    <property type="entry name" value="ODORANT BINDING PROTEIN-RELATED"/>
    <property type="match status" value="1"/>
</dbReference>
<keyword evidence="7" id="KW-1185">Reference proteome</keyword>
<keyword evidence="3" id="KW-0964">Secreted</keyword>
<proteinExistence type="inferred from homology"/>
<dbReference type="InterPro" id="IPR006170">
    <property type="entry name" value="PBP/GOBP"/>
</dbReference>
<reference evidence="6" key="1">
    <citation type="submission" date="2019-02" db="EMBL/GenBank/DDBJ databases">
        <title>Genome of the parasitoid wasp Diachasma alloeum, an emerging model for ecological speciation and transitions to asexual reproduction.</title>
        <authorList>
            <person name="Robertson H.M."/>
            <person name="Walden K.K."/>
            <person name="Tvedte E.S."/>
            <person name="Hood G.R."/>
            <person name="Feder J.L."/>
            <person name="Forbes A.A."/>
            <person name="Logsdon J.M."/>
            <person name="Mcelroy K.E."/>
        </authorList>
    </citation>
    <scope>NUCLEOTIDE SEQUENCE [LARGE SCALE GENOMIC DNA]</scope>
    <source>
        <strain evidence="6">Michigan</strain>
    </source>
</reference>
<dbReference type="Pfam" id="PF01395">
    <property type="entry name" value="PBP_GOBP"/>
    <property type="match status" value="1"/>
</dbReference>
<evidence type="ECO:0000256" key="3">
    <source>
        <dbReference type="ARBA" id="ARBA00022525"/>
    </source>
</evidence>
<organism evidence="6 7">
    <name type="scientific">Diachasma alloeum</name>
    <dbReference type="NCBI Taxonomy" id="454923"/>
    <lineage>
        <taxon>Eukaryota</taxon>
        <taxon>Metazoa</taxon>
        <taxon>Ecdysozoa</taxon>
        <taxon>Arthropoda</taxon>
        <taxon>Hexapoda</taxon>
        <taxon>Insecta</taxon>
        <taxon>Pterygota</taxon>
        <taxon>Neoptera</taxon>
        <taxon>Endopterygota</taxon>
        <taxon>Hymenoptera</taxon>
        <taxon>Apocrita</taxon>
        <taxon>Ichneumonoidea</taxon>
        <taxon>Braconidae</taxon>
        <taxon>Opiinae</taxon>
        <taxon>Diachasma</taxon>
    </lineage>
</organism>
<comment type="subcellular location">
    <subcellularLocation>
        <location evidence="1">Secreted</location>
    </subcellularLocation>
</comment>
<dbReference type="FunFam" id="1.10.238.20:FF:000001">
    <property type="entry name" value="General odorant-binding protein lush"/>
    <property type="match status" value="1"/>
</dbReference>
<dbReference type="OrthoDB" id="7665616at2759"/>
<feature type="signal peptide" evidence="5">
    <location>
        <begin position="1"/>
        <end position="17"/>
    </location>
</feature>
<dbReference type="GeneID" id="107046876"/>
<dbReference type="PANTHER" id="PTHR11857:SF43">
    <property type="entry name" value="GEO07291P1-RELATED"/>
    <property type="match status" value="1"/>
</dbReference>
<sequence length="132" mass="15099">MKFLVIVFFICLVGALAQELTDAQKQKLREHRDACVTETGADRADVDKAYKGEWADNPKLRCFTLCMMKKVGMMNDDGVLDETITRQRMALKLKPEKVDEIWTKCKDLKGTTACDTAYMMMKCYTENRAITV</sequence>
<evidence type="ECO:0000256" key="2">
    <source>
        <dbReference type="ARBA" id="ARBA00008098"/>
    </source>
</evidence>
<dbReference type="KEGG" id="dam:107046876"/>
<dbReference type="AlphaFoldDB" id="A0A4E0RTD9"/>
<dbReference type="EMBL" id="ML160467">
    <property type="protein sequence ID" value="THK33257.1"/>
    <property type="molecule type" value="Genomic_DNA"/>
</dbReference>
<dbReference type="SUPFAM" id="SSF47565">
    <property type="entry name" value="Insect pheromone/odorant-binding proteins"/>
    <property type="match status" value="1"/>
</dbReference>
<dbReference type="GO" id="GO:0005615">
    <property type="term" value="C:extracellular space"/>
    <property type="evidence" value="ECO:0007669"/>
    <property type="project" value="TreeGrafter"/>
</dbReference>
<name>A0A4E0RTD9_9HYME</name>
<protein>
    <submittedName>
        <fullName evidence="6">Odorant binding protein 6</fullName>
    </submittedName>
</protein>
<dbReference type="SMART" id="SM00708">
    <property type="entry name" value="PhBP"/>
    <property type="match status" value="1"/>
</dbReference>
<dbReference type="InterPro" id="IPR036728">
    <property type="entry name" value="PBP_GOBP_sf"/>
</dbReference>
<dbReference type="Proteomes" id="UP000297026">
    <property type="component" value="Unassembled WGS sequence"/>
</dbReference>
<dbReference type="GO" id="GO:0007608">
    <property type="term" value="P:sensory perception of smell"/>
    <property type="evidence" value="ECO:0007669"/>
    <property type="project" value="TreeGrafter"/>
</dbReference>
<dbReference type="CDD" id="cd23992">
    <property type="entry name" value="PBP_GOBP"/>
    <property type="match status" value="1"/>
</dbReference>